<comment type="caution">
    <text evidence="1">The sequence shown here is derived from an EMBL/GenBank/DDBJ whole genome shotgun (WGS) entry which is preliminary data.</text>
</comment>
<name>A0ABU0EW38_9PSEU</name>
<keyword evidence="2" id="KW-1185">Reference proteome</keyword>
<protein>
    <submittedName>
        <fullName evidence="1">Uncharacterized protein</fullName>
    </submittedName>
</protein>
<accession>A0ABU0EW38</accession>
<gene>
    <name evidence="1" type="ORF">FB470_003021</name>
</gene>
<organism evidence="1 2">
    <name type="scientific">Amycolatopsis thermophila</name>
    <dbReference type="NCBI Taxonomy" id="206084"/>
    <lineage>
        <taxon>Bacteria</taxon>
        <taxon>Bacillati</taxon>
        <taxon>Actinomycetota</taxon>
        <taxon>Actinomycetes</taxon>
        <taxon>Pseudonocardiales</taxon>
        <taxon>Pseudonocardiaceae</taxon>
        <taxon>Amycolatopsis</taxon>
    </lineage>
</organism>
<dbReference type="Proteomes" id="UP001229651">
    <property type="component" value="Unassembled WGS sequence"/>
</dbReference>
<evidence type="ECO:0000313" key="2">
    <source>
        <dbReference type="Proteomes" id="UP001229651"/>
    </source>
</evidence>
<dbReference type="EMBL" id="JAUSUT010000001">
    <property type="protein sequence ID" value="MDQ0379027.1"/>
    <property type="molecule type" value="Genomic_DNA"/>
</dbReference>
<proteinExistence type="predicted"/>
<evidence type="ECO:0000313" key="1">
    <source>
        <dbReference type="EMBL" id="MDQ0379027.1"/>
    </source>
</evidence>
<reference evidence="1 2" key="1">
    <citation type="submission" date="2023-07" db="EMBL/GenBank/DDBJ databases">
        <title>Sequencing the genomes of 1000 actinobacteria strains.</title>
        <authorList>
            <person name="Klenk H.-P."/>
        </authorList>
    </citation>
    <scope>NUCLEOTIDE SEQUENCE [LARGE SCALE GENOMIC DNA]</scope>
    <source>
        <strain evidence="1 2">DSM 45805</strain>
    </source>
</reference>
<dbReference type="RefSeq" id="WP_306992147.1">
    <property type="nucleotide sequence ID" value="NZ_JAUSUT010000001.1"/>
</dbReference>
<sequence>MFDAVRGAPVGRFPRHANGFARTCARPGRAGQAAGRAASHVGRARGAGAHIRWTSARGTVSGRFGDVRTQQVGGGTGKPVLLPVRAALIVIATFVTAGR</sequence>